<dbReference type="OrthoDB" id="3213712at2"/>
<name>A0A2W2F4L4_9ACTN</name>
<protein>
    <recommendedName>
        <fullName evidence="2">Low molecular weight protein antigen 6 PH domain-containing protein</fullName>
    </recommendedName>
</protein>
<dbReference type="Pfam" id="PF10756">
    <property type="entry name" value="bPH_6"/>
    <property type="match status" value="1"/>
</dbReference>
<dbReference type="RefSeq" id="WP_111212355.1">
    <property type="nucleotide sequence ID" value="NZ_POTY01000012.1"/>
</dbReference>
<dbReference type="EMBL" id="POTY01000012">
    <property type="protein sequence ID" value="PZG23195.1"/>
    <property type="molecule type" value="Genomic_DNA"/>
</dbReference>
<keyword evidence="1" id="KW-0472">Membrane</keyword>
<evidence type="ECO:0000313" key="4">
    <source>
        <dbReference type="Proteomes" id="UP000248924"/>
    </source>
</evidence>
<dbReference type="AlphaFoldDB" id="A0A2W2F4L4"/>
<keyword evidence="1" id="KW-1133">Transmembrane helix</keyword>
<organism evidence="3 4">
    <name type="scientific">Micromonospora craterilacus</name>
    <dbReference type="NCBI Taxonomy" id="1655439"/>
    <lineage>
        <taxon>Bacteria</taxon>
        <taxon>Bacillati</taxon>
        <taxon>Actinomycetota</taxon>
        <taxon>Actinomycetes</taxon>
        <taxon>Micromonosporales</taxon>
        <taxon>Micromonosporaceae</taxon>
        <taxon>Micromonospora</taxon>
    </lineage>
</organism>
<keyword evidence="4" id="KW-1185">Reference proteome</keyword>
<dbReference type="Proteomes" id="UP000248924">
    <property type="component" value="Unassembled WGS sequence"/>
</dbReference>
<sequence length="143" mass="14896">MASESIARQWRVSPTLPVLKLVAAAVLLALGLLLADGDLLRPVLGGLAAAALVTWGVRDLVAPVRLAMDADGITVPKGWTGRRHLPWSVVETIRVDRRSGRGFGGPALEIDAGASLHLFSQLDLGADPTEVAEALLAARPPAG</sequence>
<comment type="caution">
    <text evidence="3">The sequence shown here is derived from an EMBL/GenBank/DDBJ whole genome shotgun (WGS) entry which is preliminary data.</text>
</comment>
<accession>A0A2W2F4L4</accession>
<evidence type="ECO:0000259" key="2">
    <source>
        <dbReference type="Pfam" id="PF10756"/>
    </source>
</evidence>
<evidence type="ECO:0000256" key="1">
    <source>
        <dbReference type="SAM" id="Phobius"/>
    </source>
</evidence>
<reference evidence="3 4" key="1">
    <citation type="submission" date="2018-01" db="EMBL/GenBank/DDBJ databases">
        <title>Draft genome sequence of Jishengella sp. NA12.</title>
        <authorList>
            <person name="Sahin N."/>
            <person name="Ay H."/>
            <person name="Saygin H."/>
        </authorList>
    </citation>
    <scope>NUCLEOTIDE SEQUENCE [LARGE SCALE GENOMIC DNA]</scope>
    <source>
        <strain evidence="3 4">NA12</strain>
    </source>
</reference>
<feature type="transmembrane region" description="Helical" evidence="1">
    <location>
        <begin position="12"/>
        <end position="33"/>
    </location>
</feature>
<gene>
    <name evidence="3" type="ORF">C1I95_03800</name>
</gene>
<proteinExistence type="predicted"/>
<evidence type="ECO:0000313" key="3">
    <source>
        <dbReference type="EMBL" id="PZG23195.1"/>
    </source>
</evidence>
<keyword evidence="1" id="KW-0812">Transmembrane</keyword>
<dbReference type="InterPro" id="IPR019692">
    <property type="entry name" value="CFP-6_PH"/>
</dbReference>
<feature type="domain" description="Low molecular weight protein antigen 6 PH" evidence="2">
    <location>
        <begin position="64"/>
        <end position="139"/>
    </location>
</feature>